<dbReference type="AlphaFoldDB" id="A0A6U2CXT4"/>
<protein>
    <recommendedName>
        <fullName evidence="7">Anoctamin transmembrane domain-containing protein</fullName>
    </recommendedName>
</protein>
<feature type="transmembrane region" description="Helical" evidence="6">
    <location>
        <begin position="622"/>
        <end position="645"/>
    </location>
</feature>
<sequence length="783" mass="89586">MVETQAARRRPRRHGSSRRGGHGNGGLEMDTPARQKIVQSYTRGAREQPDQDAFEGVVGSQLRRIPNPKGYQATEESQIPKPTFPSTLASYVLVFEMDDEWRAILEHVRINGEEPPKGGEDYPVSYARMNMQPLVDKLRSADMIVRESISSDQQSMICLISISEKRQKQVAEVMGEELMRLRLKKKDDYGNPIKNGGGWAGFKQQLAHLYEKSSEGSLFSSAQQCAMMEFMLNDVDERAMGPQLLQKEACEPGETPLSQLVNDLRIKTYFCLHHKKKREWLASNWVSNSLGKQPIEDVREYYGEEVALFFVFNGYLMTMLWVPAAVGLLVGLLELIAEVEDGTVDNPFIPLYAIYISMWAVQFVSGWKRIELAYQMEWGTVDLEPPEDDRTAFVQSNKTYKRHNDVSKKEEFFPDPIWRSVFIVASCVAVTLFCCLNVATSITCEVLKSVFHRALGGEWWTLVKIVGALLQAGTILLYRFLATFLFDNLTNLENWKTEKEYHTATVAKRMCFGYVNSYFPLIFGSFIINHVKVFGIDISCPDNDCIDYVEILMAIVFTSQVLHKLVAKVAIPMFRKRQQEEEAKERADLDDMIAEISDQEMQMELPEFQGLENDYSSKLIEIGYFMFFGADFPILCMLLLIITAIDIRVQANVLVSMTQRVPPKVARDIGEWCTTLDVWSVASILIQSCFIGYTSQALRIYLPDMSSVEHLFAAVAIEHALLLFKIMWDSKFSDVPDEVQLAYERKNYERDVLLKNFDTPDFEKKVGFYTEEEGHMYYGKVQE</sequence>
<feature type="transmembrane region" description="Helical" evidence="6">
    <location>
        <begin position="548"/>
        <end position="567"/>
    </location>
</feature>
<accession>A0A6U2CXT4</accession>
<feature type="transmembrane region" description="Helical" evidence="6">
    <location>
        <begin position="459"/>
        <end position="481"/>
    </location>
</feature>
<keyword evidence="3 6" id="KW-1133">Transmembrane helix</keyword>
<feature type="transmembrane region" description="Helical" evidence="6">
    <location>
        <begin position="417"/>
        <end position="439"/>
    </location>
</feature>
<reference evidence="8" key="1">
    <citation type="submission" date="2021-01" db="EMBL/GenBank/DDBJ databases">
        <authorList>
            <person name="Corre E."/>
            <person name="Pelletier E."/>
            <person name="Niang G."/>
            <person name="Scheremetjew M."/>
            <person name="Finn R."/>
            <person name="Kale V."/>
            <person name="Holt S."/>
            <person name="Cochrane G."/>
            <person name="Meng A."/>
            <person name="Brown T."/>
            <person name="Cohen L."/>
        </authorList>
    </citation>
    <scope>NUCLEOTIDE SEQUENCE</scope>
    <source>
        <strain evidence="8">CCMP441</strain>
    </source>
</reference>
<organism evidence="8">
    <name type="scientific">Hemiselmis andersenii</name>
    <name type="common">Cryptophyte alga</name>
    <dbReference type="NCBI Taxonomy" id="464988"/>
    <lineage>
        <taxon>Eukaryota</taxon>
        <taxon>Cryptophyceae</taxon>
        <taxon>Cryptomonadales</taxon>
        <taxon>Hemiselmidaceae</taxon>
        <taxon>Hemiselmis</taxon>
    </lineage>
</organism>
<gene>
    <name evidence="8" type="ORF">HAND1043_LOCUS10949</name>
</gene>
<proteinExistence type="predicted"/>
<feature type="region of interest" description="Disordered" evidence="5">
    <location>
        <begin position="1"/>
        <end position="82"/>
    </location>
</feature>
<evidence type="ECO:0000256" key="4">
    <source>
        <dbReference type="ARBA" id="ARBA00023136"/>
    </source>
</evidence>
<feature type="domain" description="Anoctamin transmembrane" evidence="7">
    <location>
        <begin position="298"/>
        <end position="745"/>
    </location>
</feature>
<dbReference type="Pfam" id="PF04547">
    <property type="entry name" value="Anoctamin"/>
    <property type="match status" value="1"/>
</dbReference>
<dbReference type="GO" id="GO:0005254">
    <property type="term" value="F:chloride channel activity"/>
    <property type="evidence" value="ECO:0007669"/>
    <property type="project" value="TreeGrafter"/>
</dbReference>
<dbReference type="GO" id="GO:0016020">
    <property type="term" value="C:membrane"/>
    <property type="evidence" value="ECO:0007669"/>
    <property type="project" value="UniProtKB-SubCell"/>
</dbReference>
<evidence type="ECO:0000256" key="3">
    <source>
        <dbReference type="ARBA" id="ARBA00022989"/>
    </source>
</evidence>
<evidence type="ECO:0000256" key="5">
    <source>
        <dbReference type="SAM" id="MobiDB-lite"/>
    </source>
</evidence>
<keyword evidence="4 6" id="KW-0472">Membrane</keyword>
<evidence type="ECO:0000256" key="6">
    <source>
        <dbReference type="SAM" id="Phobius"/>
    </source>
</evidence>
<evidence type="ECO:0000256" key="1">
    <source>
        <dbReference type="ARBA" id="ARBA00004141"/>
    </source>
</evidence>
<feature type="transmembrane region" description="Helical" evidence="6">
    <location>
        <begin position="306"/>
        <end position="329"/>
    </location>
</feature>
<evidence type="ECO:0000256" key="2">
    <source>
        <dbReference type="ARBA" id="ARBA00022692"/>
    </source>
</evidence>
<dbReference type="PANTHER" id="PTHR12308:SF73">
    <property type="entry name" value="ANOCTAMIN"/>
    <property type="match status" value="1"/>
</dbReference>
<feature type="transmembrane region" description="Helical" evidence="6">
    <location>
        <begin position="349"/>
        <end position="367"/>
    </location>
</feature>
<name>A0A6U2CXT4_HEMAN</name>
<keyword evidence="2 6" id="KW-0812">Transmembrane</keyword>
<evidence type="ECO:0000259" key="7">
    <source>
        <dbReference type="Pfam" id="PF04547"/>
    </source>
</evidence>
<dbReference type="PANTHER" id="PTHR12308">
    <property type="entry name" value="ANOCTAMIN"/>
    <property type="match status" value="1"/>
</dbReference>
<dbReference type="EMBL" id="HBFK01017730">
    <property type="protein sequence ID" value="CAD8744454.1"/>
    <property type="molecule type" value="Transcribed_RNA"/>
</dbReference>
<dbReference type="InterPro" id="IPR007632">
    <property type="entry name" value="Anoctamin"/>
</dbReference>
<evidence type="ECO:0000313" key="8">
    <source>
        <dbReference type="EMBL" id="CAD8744454.1"/>
    </source>
</evidence>
<feature type="compositionally biased region" description="Basic residues" evidence="5">
    <location>
        <begin position="7"/>
        <end position="21"/>
    </location>
</feature>
<comment type="subcellular location">
    <subcellularLocation>
        <location evidence="1">Membrane</location>
        <topology evidence="1">Multi-pass membrane protein</topology>
    </subcellularLocation>
</comment>
<dbReference type="InterPro" id="IPR049452">
    <property type="entry name" value="Anoctamin_TM"/>
</dbReference>